<dbReference type="EMBL" id="JBHSLV010000026">
    <property type="protein sequence ID" value="MFC5393988.1"/>
    <property type="molecule type" value="Genomic_DNA"/>
</dbReference>
<comment type="caution">
    <text evidence="2">The sequence shown here is derived from an EMBL/GenBank/DDBJ whole genome shotgun (WGS) entry which is preliminary data.</text>
</comment>
<gene>
    <name evidence="2" type="ORF">ACFPPC_15195</name>
</gene>
<proteinExistence type="inferred from homology"/>
<dbReference type="PANTHER" id="PTHR47328">
    <property type="match status" value="1"/>
</dbReference>
<dbReference type="InterPro" id="IPR006175">
    <property type="entry name" value="YjgF/YER057c/UK114"/>
</dbReference>
<dbReference type="SUPFAM" id="SSF55298">
    <property type="entry name" value="YjgF-like"/>
    <property type="match status" value="1"/>
</dbReference>
<dbReference type="Gene3D" id="3.30.1330.40">
    <property type="entry name" value="RutC-like"/>
    <property type="match status" value="1"/>
</dbReference>
<protein>
    <submittedName>
        <fullName evidence="2">RidA family protein</fullName>
    </submittedName>
</protein>
<evidence type="ECO:0000313" key="3">
    <source>
        <dbReference type="Proteomes" id="UP001596104"/>
    </source>
</evidence>
<dbReference type="CDD" id="cd06150">
    <property type="entry name" value="YjgF_YER057c_UK114_like_2"/>
    <property type="match status" value="1"/>
</dbReference>
<accession>A0ABW0HC90</accession>
<comment type="similarity">
    <text evidence="1">Belongs to the RutC family.</text>
</comment>
<organism evidence="2 3">
    <name type="scientific">Bosea vestrisii</name>
    <dbReference type="NCBI Taxonomy" id="151416"/>
    <lineage>
        <taxon>Bacteria</taxon>
        <taxon>Pseudomonadati</taxon>
        <taxon>Pseudomonadota</taxon>
        <taxon>Alphaproteobacteria</taxon>
        <taxon>Hyphomicrobiales</taxon>
        <taxon>Boseaceae</taxon>
        <taxon>Bosea</taxon>
    </lineage>
</organism>
<dbReference type="InterPro" id="IPR035959">
    <property type="entry name" value="RutC-like_sf"/>
</dbReference>
<evidence type="ECO:0000256" key="1">
    <source>
        <dbReference type="ARBA" id="ARBA00010552"/>
    </source>
</evidence>
<dbReference type="InterPro" id="IPR019897">
    <property type="entry name" value="RidA_CS"/>
</dbReference>
<dbReference type="InterPro" id="IPR035709">
    <property type="entry name" value="YoaB-like"/>
</dbReference>
<dbReference type="Proteomes" id="UP001596104">
    <property type="component" value="Unassembled WGS sequence"/>
</dbReference>
<dbReference type="RefSeq" id="WP_377009077.1">
    <property type="nucleotide sequence ID" value="NZ_JBHSLV010000026.1"/>
</dbReference>
<dbReference type="Pfam" id="PF01042">
    <property type="entry name" value="Ribonuc_L-PSP"/>
    <property type="match status" value="1"/>
</dbReference>
<name>A0ABW0HC90_9HYPH</name>
<dbReference type="PROSITE" id="PS01094">
    <property type="entry name" value="UPF0076"/>
    <property type="match status" value="1"/>
</dbReference>
<keyword evidence="3" id="KW-1185">Reference proteome</keyword>
<dbReference type="PANTHER" id="PTHR47328:SF1">
    <property type="entry name" value="RUTC FAMILY PROTEIN YOAB"/>
    <property type="match status" value="1"/>
</dbReference>
<evidence type="ECO:0000313" key="2">
    <source>
        <dbReference type="EMBL" id="MFC5393988.1"/>
    </source>
</evidence>
<sequence>MMIDRFRTGPRMSKIVRCSDLIFLSGQTSSGTSLADIVGQTREVLRRIDELLVEAGSDKSRLLSVTIYLRDMNFFGAMNAEWEAWLPEGAAPARATVEARMASPDLLVEMSVIAATQIRD</sequence>
<reference evidence="3" key="1">
    <citation type="journal article" date="2019" name="Int. J. Syst. Evol. Microbiol.">
        <title>The Global Catalogue of Microorganisms (GCM) 10K type strain sequencing project: providing services to taxonomists for standard genome sequencing and annotation.</title>
        <authorList>
            <consortium name="The Broad Institute Genomics Platform"/>
            <consortium name="The Broad Institute Genome Sequencing Center for Infectious Disease"/>
            <person name="Wu L."/>
            <person name="Ma J."/>
        </authorList>
    </citation>
    <scope>NUCLEOTIDE SEQUENCE [LARGE SCALE GENOMIC DNA]</scope>
    <source>
        <strain evidence="3">CGMCC 1.16326</strain>
    </source>
</reference>